<dbReference type="EMBL" id="MT141530">
    <property type="protein sequence ID" value="QJA65030.1"/>
    <property type="molecule type" value="Genomic_DNA"/>
</dbReference>
<sequence length="71" mass="8410">MRNTFIKIEDVLRMQKERNAINRLKFENIIWTKNNKKIIIAPVVKENWMLCGLNNLDFITSGAYKQKGVKE</sequence>
<proteinExistence type="predicted"/>
<gene>
    <name evidence="2" type="ORF">MM415A00374_0009</name>
    <name evidence="1" type="ORF">MM415B00446_0054</name>
</gene>
<organism evidence="1">
    <name type="scientific">viral metagenome</name>
    <dbReference type="NCBI Taxonomy" id="1070528"/>
    <lineage>
        <taxon>unclassified sequences</taxon>
        <taxon>metagenomes</taxon>
        <taxon>organismal metagenomes</taxon>
    </lineage>
</organism>
<reference evidence="1" key="1">
    <citation type="submission" date="2020-03" db="EMBL/GenBank/DDBJ databases">
        <title>The deep terrestrial virosphere.</title>
        <authorList>
            <person name="Holmfeldt K."/>
            <person name="Nilsson E."/>
            <person name="Simone D."/>
            <person name="Lopez-Fernandez M."/>
            <person name="Wu X."/>
            <person name="de Brujin I."/>
            <person name="Lundin D."/>
            <person name="Andersson A."/>
            <person name="Bertilsson S."/>
            <person name="Dopson M."/>
        </authorList>
    </citation>
    <scope>NUCLEOTIDE SEQUENCE</scope>
    <source>
        <strain evidence="2">MM415A00374</strain>
        <strain evidence="1">MM415B00446</strain>
    </source>
</reference>
<dbReference type="EMBL" id="MT142494">
    <property type="protein sequence ID" value="QJA82697.1"/>
    <property type="molecule type" value="Genomic_DNA"/>
</dbReference>
<accession>A0A6M3J596</accession>
<evidence type="ECO:0000313" key="1">
    <source>
        <dbReference type="EMBL" id="QJA65030.1"/>
    </source>
</evidence>
<name>A0A6M3J596_9ZZZZ</name>
<evidence type="ECO:0000313" key="2">
    <source>
        <dbReference type="EMBL" id="QJA82697.1"/>
    </source>
</evidence>
<protein>
    <submittedName>
        <fullName evidence="1">Uncharacterized protein</fullName>
    </submittedName>
</protein>
<dbReference type="AlphaFoldDB" id="A0A6M3J596"/>